<name>A0AAF1K580_9HYPH</name>
<dbReference type="SUPFAM" id="SSF46689">
    <property type="entry name" value="Homeodomain-like"/>
    <property type="match status" value="1"/>
</dbReference>
<evidence type="ECO:0000256" key="2">
    <source>
        <dbReference type="ARBA" id="ARBA00023125"/>
    </source>
</evidence>
<dbReference type="PROSITE" id="PS50977">
    <property type="entry name" value="HTH_TETR_2"/>
    <property type="match status" value="1"/>
</dbReference>
<sequence>MTQTYHHGALRPALLAAAEAILDRDGIEALTLRAAAREAGVSHAAPSHHFGDITGLLTELAEGGFVRLRQALEKHLAEPDALKRVRALAHGYVAFARAHPGIFLLMFRSERLDWSSPALATAGVAAFALLTPDQSGLAPDQSGFVPDATPQNFETLVLASTRWSLMHGLATLLIDGRLGAMAEKTPDADLERLVEAVIRSGLRA</sequence>
<gene>
    <name evidence="6" type="ORF">PR017_03160</name>
</gene>
<dbReference type="Proteomes" id="UP000249499">
    <property type="component" value="Chromosome"/>
</dbReference>
<evidence type="ECO:0000256" key="1">
    <source>
        <dbReference type="ARBA" id="ARBA00023015"/>
    </source>
</evidence>
<reference evidence="6 7" key="1">
    <citation type="journal article" date="2018" name="Sci. Rep.">
        <title>Rhizobium tumorigenes sp. nov., a novel plant tumorigenic bacterium isolated from cane gall tumors on thornless blackberry.</title>
        <authorList>
            <person name="Kuzmanovi N."/>
            <person name="Smalla K."/>
            <person name="Gronow S."/>
            <person name="PuBawska J."/>
        </authorList>
    </citation>
    <scope>NUCLEOTIDE SEQUENCE [LARGE SCALE GENOMIC DNA]</scope>
    <source>
        <strain evidence="6 7">1078</strain>
    </source>
</reference>
<evidence type="ECO:0000259" key="5">
    <source>
        <dbReference type="PROSITE" id="PS50977"/>
    </source>
</evidence>
<proteinExistence type="predicted"/>
<dbReference type="GO" id="GO:0003700">
    <property type="term" value="F:DNA-binding transcription factor activity"/>
    <property type="evidence" value="ECO:0007669"/>
    <property type="project" value="TreeGrafter"/>
</dbReference>
<evidence type="ECO:0000313" key="6">
    <source>
        <dbReference type="EMBL" id="WFR96157.1"/>
    </source>
</evidence>
<dbReference type="GO" id="GO:0000976">
    <property type="term" value="F:transcription cis-regulatory region binding"/>
    <property type="evidence" value="ECO:0007669"/>
    <property type="project" value="TreeGrafter"/>
</dbReference>
<dbReference type="SUPFAM" id="SSF48498">
    <property type="entry name" value="Tetracyclin repressor-like, C-terminal domain"/>
    <property type="match status" value="1"/>
</dbReference>
<reference evidence="7" key="2">
    <citation type="journal article" date="2023" name="MicrobiologyOpen">
        <title>Genomics of the tumorigenes clade of the family Rhizobiaceae and description of Rhizobium rhododendri sp. nov.</title>
        <authorList>
            <person name="Kuzmanovic N."/>
            <person name="diCenzo G.C."/>
            <person name="Bunk B."/>
            <person name="Sproeer C."/>
            <person name="Fruehling A."/>
            <person name="Neumann-Schaal M."/>
            <person name="Overmann J."/>
            <person name="Smalla K."/>
        </authorList>
    </citation>
    <scope>NUCLEOTIDE SEQUENCE [LARGE SCALE GENOMIC DNA]</scope>
    <source>
        <strain evidence="7">1078</strain>
    </source>
</reference>
<evidence type="ECO:0000256" key="3">
    <source>
        <dbReference type="ARBA" id="ARBA00023163"/>
    </source>
</evidence>
<keyword evidence="7" id="KW-1185">Reference proteome</keyword>
<organism evidence="6 7">
    <name type="scientific">Rhizobium tumorigenes</name>
    <dbReference type="NCBI Taxonomy" id="2041385"/>
    <lineage>
        <taxon>Bacteria</taxon>
        <taxon>Pseudomonadati</taxon>
        <taxon>Pseudomonadota</taxon>
        <taxon>Alphaproteobacteria</taxon>
        <taxon>Hyphomicrobiales</taxon>
        <taxon>Rhizobiaceae</taxon>
        <taxon>Rhizobium/Agrobacterium group</taxon>
        <taxon>Rhizobium</taxon>
    </lineage>
</organism>
<dbReference type="InterPro" id="IPR001647">
    <property type="entry name" value="HTH_TetR"/>
</dbReference>
<keyword evidence="3" id="KW-0804">Transcription</keyword>
<dbReference type="PANTHER" id="PTHR30055:SF220">
    <property type="entry name" value="TETR-FAMILY REGULATORY PROTEIN"/>
    <property type="match status" value="1"/>
</dbReference>
<dbReference type="Gene3D" id="1.10.357.10">
    <property type="entry name" value="Tetracycline Repressor, domain 2"/>
    <property type="match status" value="1"/>
</dbReference>
<feature type="domain" description="HTH tetR-type" evidence="5">
    <location>
        <begin position="8"/>
        <end position="68"/>
    </location>
</feature>
<dbReference type="Pfam" id="PF00440">
    <property type="entry name" value="TetR_N"/>
    <property type="match status" value="1"/>
</dbReference>
<feature type="DNA-binding region" description="H-T-H motif" evidence="4">
    <location>
        <begin position="31"/>
        <end position="50"/>
    </location>
</feature>
<dbReference type="RefSeq" id="WP_111220237.1">
    <property type="nucleotide sequence ID" value="NZ_CP117255.1"/>
</dbReference>
<dbReference type="InterPro" id="IPR009057">
    <property type="entry name" value="Homeodomain-like_sf"/>
</dbReference>
<keyword evidence="2 4" id="KW-0238">DNA-binding</keyword>
<dbReference type="Pfam" id="PF13305">
    <property type="entry name" value="TetR_C_33"/>
    <property type="match status" value="1"/>
</dbReference>
<dbReference type="InterPro" id="IPR025996">
    <property type="entry name" value="MT1864/Rv1816-like_C"/>
</dbReference>
<dbReference type="KEGG" id="rtu:PR017_03160"/>
<protein>
    <submittedName>
        <fullName evidence="6">TetR/AcrR family transcriptional regulator</fullName>
    </submittedName>
</protein>
<dbReference type="AlphaFoldDB" id="A0AAF1K580"/>
<evidence type="ECO:0000256" key="4">
    <source>
        <dbReference type="PROSITE-ProRule" id="PRU00335"/>
    </source>
</evidence>
<evidence type="ECO:0000313" key="7">
    <source>
        <dbReference type="Proteomes" id="UP000249499"/>
    </source>
</evidence>
<dbReference type="PANTHER" id="PTHR30055">
    <property type="entry name" value="HTH-TYPE TRANSCRIPTIONAL REGULATOR RUTR"/>
    <property type="match status" value="1"/>
</dbReference>
<dbReference type="EMBL" id="CP117255">
    <property type="protein sequence ID" value="WFR96157.1"/>
    <property type="molecule type" value="Genomic_DNA"/>
</dbReference>
<accession>A0AAF1K580</accession>
<keyword evidence="1" id="KW-0805">Transcription regulation</keyword>
<dbReference type="InterPro" id="IPR050109">
    <property type="entry name" value="HTH-type_TetR-like_transc_reg"/>
</dbReference>
<dbReference type="InterPro" id="IPR036271">
    <property type="entry name" value="Tet_transcr_reg_TetR-rel_C_sf"/>
</dbReference>